<dbReference type="SUPFAM" id="SSF52540">
    <property type="entry name" value="P-loop containing nucleoside triphosphate hydrolases"/>
    <property type="match status" value="1"/>
</dbReference>
<evidence type="ECO:0000313" key="5">
    <source>
        <dbReference type="Proteomes" id="UP000008068"/>
    </source>
</evidence>
<evidence type="ECO:0000256" key="1">
    <source>
        <dbReference type="SAM" id="MobiDB-lite"/>
    </source>
</evidence>
<feature type="region of interest" description="Disordered" evidence="1">
    <location>
        <begin position="976"/>
        <end position="1092"/>
    </location>
</feature>
<evidence type="ECO:0000259" key="3">
    <source>
        <dbReference type="Pfam" id="PF13087"/>
    </source>
</evidence>
<dbReference type="CDD" id="cd18808">
    <property type="entry name" value="SF1_C_Upf1"/>
    <property type="match status" value="1"/>
</dbReference>
<dbReference type="InterPro" id="IPR027417">
    <property type="entry name" value="P-loop_NTPase"/>
</dbReference>
<sequence length="1092" mass="124897">MAWQPNNDISTFKWELNQNIYSRFYLEIPTKEDRYHRKTDTDIQDELRRYTHYDGICFAAETWRWGQNTNPPLPRRNIEVPTSKTVEGVRAYYRVLVQEENKYILIACHANLHGFHRGDLRFVEVNDGTILSGMPKSSVIGTLFPGDVVAVTKMGRKSKTVTIPPPVLNVNPETDCTWEVQHMTLLPRNEENRKVNFAVLESGVAIVEGRVEAMNVIEDCESPPSSVDKINSGDVEDETLLEVDRMYTGFGFTPEKMKVNFTEDFHRKYLLPLTDVTSRLPFYPNSLGTIYTYSFSENQSQQFEIGVRAFNPDVFLNGTREEVVEKCVMMGAAGAQTVSNGRFDGRGFPIREVKRDDLILHFSIANPIDRPTEGRWNTNNRIVIDGRYASYDAIIETVVLATNRKSIQIAARLPKDCPSHIDFRAGVWIVHQRECTGQVRFDRGFFKKMHEASNGRKVIETLYGGREIDIEDYQVREDAIFTFPSVPEIVLNEYQNQYVSMILADVPLVLGNSPFGCGKSMTIVTAAIEVHKRNNIYRKNAHHRQQLLVTQTNNACVSLIEIARKVETVHVKFLRYVSESNWKTLPEPSRTVFDLPVLMRKVFIEWATNTMDGYIDQSLPVEMKNAIVRKVTQNYRSPEYLVGEAKRLYENLTDSHKVTEPSPRNLRSAFFMLYQPDIIVTTADSLPSLLHCNCLKFIANVQIDEASQLPEYTLIYLLQCFPHAGFGLVGDIKQLPPHCEKELKGYLKEYGIGNTMERALTNEMFPQSALRYVYRCHPVTTNILSDLFYDGSLISGVAENDRNEFMRMRTDIWPNQKFPIMVLDHEQSGYRMGTSVANVSEKLNVLKIVRILTRELNGYALRDSDIGVISFYRAQASLLTEAFRGTNVKCGTVDAFQGTEREVMIVCCTNGKPSDFMKSPHRFNVAMSRARQATIVIGNVANLINAIYWKTIVKRARKNDCLMNISRFVDEDASDCIPPKNYYEIPPDSSDDDDDSSDDDDNSPKDDEKTFNAPEVENESRGNTETQEDDTVEDDEDEQSIVNENSDPKSKSAKRRDRRFRAKQRQMEQDLVDDQHDNDSKCDRQVRGARRG</sequence>
<dbReference type="Pfam" id="PF13087">
    <property type="entry name" value="AAA_12"/>
    <property type="match status" value="1"/>
</dbReference>
<dbReference type="InParanoid" id="G0PLT8"/>
<dbReference type="EMBL" id="GL381189">
    <property type="protein sequence ID" value="EGT35848.1"/>
    <property type="molecule type" value="Genomic_DNA"/>
</dbReference>
<dbReference type="InterPro" id="IPR041679">
    <property type="entry name" value="DNA2/NAM7-like_C"/>
</dbReference>
<dbReference type="InterPro" id="IPR041677">
    <property type="entry name" value="DNA2/NAM7_AAA_11"/>
</dbReference>
<dbReference type="Gene3D" id="3.40.50.300">
    <property type="entry name" value="P-loop containing nucleotide triphosphate hydrolases"/>
    <property type="match status" value="2"/>
</dbReference>
<dbReference type="PANTHER" id="PTHR10887:SF536">
    <property type="entry name" value="AAA_12 DOMAIN-CONTAINING PROTEIN"/>
    <property type="match status" value="1"/>
</dbReference>
<dbReference type="FunCoup" id="G0PLT8">
    <property type="interactions" value="5"/>
</dbReference>
<reference evidence="5" key="1">
    <citation type="submission" date="2011-07" db="EMBL/GenBank/DDBJ databases">
        <authorList>
            <consortium name="Caenorhabditis brenneri Sequencing and Analysis Consortium"/>
            <person name="Wilson R.K."/>
        </authorList>
    </citation>
    <scope>NUCLEOTIDE SEQUENCE [LARGE SCALE GENOMIC DNA]</scope>
    <source>
        <strain evidence="5">PB2801</strain>
    </source>
</reference>
<feature type="non-terminal residue" evidence="4">
    <location>
        <position position="1092"/>
    </location>
</feature>
<dbReference type="STRING" id="135651.G0PLT8"/>
<dbReference type="GO" id="GO:0004386">
    <property type="term" value="F:helicase activity"/>
    <property type="evidence" value="ECO:0007669"/>
    <property type="project" value="InterPro"/>
</dbReference>
<proteinExistence type="predicted"/>
<name>G0PLT8_CAEBE</name>
<feature type="compositionally biased region" description="Acidic residues" evidence="1">
    <location>
        <begin position="989"/>
        <end position="1001"/>
    </location>
</feature>
<dbReference type="HOGENOM" id="CLU_007448_0_0_1"/>
<accession>G0PLT8</accession>
<dbReference type="OrthoDB" id="5813042at2759"/>
<feature type="compositionally biased region" description="Basic and acidic residues" evidence="1">
    <location>
        <begin position="1065"/>
        <end position="1086"/>
    </location>
</feature>
<feature type="domain" description="DNA2/NAM7 helicase-like C-terminal" evidence="3">
    <location>
        <begin position="756"/>
        <end position="940"/>
    </location>
</feature>
<dbReference type="GO" id="GO:0001147">
    <property type="term" value="F:transcription termination site sequence-specific DNA binding"/>
    <property type="evidence" value="ECO:0007669"/>
    <property type="project" value="TreeGrafter"/>
</dbReference>
<dbReference type="PANTHER" id="PTHR10887">
    <property type="entry name" value="DNA2/NAM7 HELICASE FAMILY"/>
    <property type="match status" value="1"/>
</dbReference>
<feature type="compositionally biased region" description="Basic residues" evidence="1">
    <location>
        <begin position="1051"/>
        <end position="1064"/>
    </location>
</feature>
<evidence type="ECO:0000313" key="4">
    <source>
        <dbReference type="EMBL" id="EGT35848.1"/>
    </source>
</evidence>
<dbReference type="InterPro" id="IPR045055">
    <property type="entry name" value="DNA2/NAM7-like"/>
</dbReference>
<dbReference type="GO" id="GO:0006369">
    <property type="term" value="P:termination of RNA polymerase II transcription"/>
    <property type="evidence" value="ECO:0007669"/>
    <property type="project" value="TreeGrafter"/>
</dbReference>
<dbReference type="AlphaFoldDB" id="G0PLT8"/>
<dbReference type="Pfam" id="PF13086">
    <property type="entry name" value="AAA_11"/>
    <property type="match status" value="1"/>
</dbReference>
<evidence type="ECO:0008006" key="6">
    <source>
        <dbReference type="Google" id="ProtNLM"/>
    </source>
</evidence>
<evidence type="ECO:0000259" key="2">
    <source>
        <dbReference type="Pfam" id="PF13086"/>
    </source>
</evidence>
<protein>
    <recommendedName>
        <fullName evidence="6">DNA2/NAM7 helicase-like C-terminal domain-containing protein</fullName>
    </recommendedName>
</protein>
<feature type="compositionally biased region" description="Acidic residues" evidence="1">
    <location>
        <begin position="1026"/>
        <end position="1039"/>
    </location>
</feature>
<dbReference type="GO" id="GO:0016604">
    <property type="term" value="C:nuclear body"/>
    <property type="evidence" value="ECO:0007669"/>
    <property type="project" value="TreeGrafter"/>
</dbReference>
<feature type="domain" description="DNA2/NAM7 helicase helicase" evidence="2">
    <location>
        <begin position="491"/>
        <end position="739"/>
    </location>
</feature>
<gene>
    <name evidence="4" type="ORF">CAEBREN_29411</name>
</gene>
<dbReference type="Proteomes" id="UP000008068">
    <property type="component" value="Unassembled WGS sequence"/>
</dbReference>
<organism evidence="5">
    <name type="scientific">Caenorhabditis brenneri</name>
    <name type="common">Nematode worm</name>
    <dbReference type="NCBI Taxonomy" id="135651"/>
    <lineage>
        <taxon>Eukaryota</taxon>
        <taxon>Metazoa</taxon>
        <taxon>Ecdysozoa</taxon>
        <taxon>Nematoda</taxon>
        <taxon>Chromadorea</taxon>
        <taxon>Rhabditida</taxon>
        <taxon>Rhabditina</taxon>
        <taxon>Rhabditomorpha</taxon>
        <taxon>Rhabditoidea</taxon>
        <taxon>Rhabditidae</taxon>
        <taxon>Peloderinae</taxon>
        <taxon>Caenorhabditis</taxon>
    </lineage>
</organism>
<keyword evidence="5" id="KW-1185">Reference proteome</keyword>
<dbReference type="InterPro" id="IPR047187">
    <property type="entry name" value="SF1_C_Upf1"/>
</dbReference>